<feature type="domain" description="Gag1-like clamp" evidence="2">
    <location>
        <begin position="164"/>
        <end position="376"/>
    </location>
</feature>
<dbReference type="Pfam" id="PF13259">
    <property type="entry name" value="clamp_Gag1-like"/>
    <property type="match status" value="1"/>
</dbReference>
<protein>
    <recommendedName>
        <fullName evidence="2">Gag1-like clamp domain-containing protein</fullName>
    </recommendedName>
</protein>
<dbReference type="GeneID" id="39576218"/>
<feature type="compositionally biased region" description="Pro residues" evidence="1">
    <location>
        <begin position="61"/>
        <end position="74"/>
    </location>
</feature>
<organism evidence="3 4">
    <name type="scientific">Sodiomyces alkalinus (strain CBS 110278 / VKM F-3762 / F11)</name>
    <name type="common">Alkaliphilic filamentous fungus</name>
    <dbReference type="NCBI Taxonomy" id="1314773"/>
    <lineage>
        <taxon>Eukaryota</taxon>
        <taxon>Fungi</taxon>
        <taxon>Dikarya</taxon>
        <taxon>Ascomycota</taxon>
        <taxon>Pezizomycotina</taxon>
        <taxon>Sordariomycetes</taxon>
        <taxon>Hypocreomycetidae</taxon>
        <taxon>Glomerellales</taxon>
        <taxon>Plectosphaerellaceae</taxon>
        <taxon>Sodiomyces</taxon>
    </lineage>
</organism>
<feature type="compositionally biased region" description="Basic and acidic residues" evidence="1">
    <location>
        <begin position="137"/>
        <end position="147"/>
    </location>
</feature>
<feature type="compositionally biased region" description="Low complexity" evidence="1">
    <location>
        <begin position="86"/>
        <end position="103"/>
    </location>
</feature>
<dbReference type="Proteomes" id="UP000272025">
    <property type="component" value="Unassembled WGS sequence"/>
</dbReference>
<evidence type="ECO:0000313" key="3">
    <source>
        <dbReference type="EMBL" id="ROT40236.1"/>
    </source>
</evidence>
<feature type="compositionally biased region" description="Basic and acidic residues" evidence="1">
    <location>
        <begin position="107"/>
        <end position="123"/>
    </location>
</feature>
<evidence type="ECO:0000313" key="4">
    <source>
        <dbReference type="Proteomes" id="UP000272025"/>
    </source>
</evidence>
<dbReference type="InterPro" id="IPR025124">
    <property type="entry name" value="Gag1-like_clamp"/>
</dbReference>
<dbReference type="OrthoDB" id="5422958at2759"/>
<reference evidence="3 4" key="1">
    <citation type="journal article" date="2018" name="Mol. Ecol.">
        <title>The obligate alkalophilic soda-lake fungus Sodiomyces alkalinus has shifted to a protein diet.</title>
        <authorList>
            <person name="Grum-Grzhimaylo A.A."/>
            <person name="Falkoski D.L."/>
            <person name="van den Heuvel J."/>
            <person name="Valero-Jimenez C.A."/>
            <person name="Min B."/>
            <person name="Choi I.G."/>
            <person name="Lipzen A."/>
            <person name="Daum C.G."/>
            <person name="Aanen D.K."/>
            <person name="Tsang A."/>
            <person name="Henrissat B."/>
            <person name="Bilanenko E.N."/>
            <person name="de Vries R.P."/>
            <person name="van Kan J.A.L."/>
            <person name="Grigoriev I.V."/>
            <person name="Debets A.J.M."/>
        </authorList>
    </citation>
    <scope>NUCLEOTIDE SEQUENCE [LARGE SCALE GENOMIC DNA]</scope>
    <source>
        <strain evidence="3 4">F11</strain>
    </source>
</reference>
<keyword evidence="4" id="KW-1185">Reference proteome</keyword>
<evidence type="ECO:0000259" key="2">
    <source>
        <dbReference type="Pfam" id="PF13259"/>
    </source>
</evidence>
<feature type="compositionally biased region" description="Basic and acidic residues" evidence="1">
    <location>
        <begin position="26"/>
        <end position="56"/>
    </location>
</feature>
<proteinExistence type="predicted"/>
<dbReference type="InterPro" id="IPR053274">
    <property type="entry name" value="Fluconazole_resistance"/>
</dbReference>
<dbReference type="AlphaFoldDB" id="A0A3N2Q0L8"/>
<gene>
    <name evidence="3" type="ORF">SODALDRAFT_270883</name>
</gene>
<feature type="region of interest" description="Disordered" evidence="1">
    <location>
        <begin position="21"/>
        <end position="176"/>
    </location>
</feature>
<feature type="compositionally biased region" description="Pro residues" evidence="1">
    <location>
        <begin position="447"/>
        <end position="467"/>
    </location>
</feature>
<accession>A0A3N2Q0L8</accession>
<dbReference type="PANTHER" id="PTHR28065:SF1">
    <property type="entry name" value="DUF4050 DOMAIN-CONTAINING PROTEIN"/>
    <property type="match status" value="1"/>
</dbReference>
<feature type="region of interest" description="Disordered" evidence="1">
    <location>
        <begin position="246"/>
        <end position="308"/>
    </location>
</feature>
<dbReference type="PANTHER" id="PTHR28065">
    <property type="entry name" value="FREQUENIN"/>
    <property type="match status" value="1"/>
</dbReference>
<evidence type="ECO:0000256" key="1">
    <source>
        <dbReference type="SAM" id="MobiDB-lite"/>
    </source>
</evidence>
<feature type="compositionally biased region" description="Low complexity" evidence="1">
    <location>
        <begin position="295"/>
        <end position="308"/>
    </location>
</feature>
<feature type="compositionally biased region" description="Low complexity" evidence="1">
    <location>
        <begin position="252"/>
        <end position="266"/>
    </location>
</feature>
<feature type="compositionally biased region" description="Basic and acidic residues" evidence="1">
    <location>
        <begin position="280"/>
        <end position="294"/>
    </location>
</feature>
<dbReference type="EMBL" id="ML119052">
    <property type="protein sequence ID" value="ROT40236.1"/>
    <property type="molecule type" value="Genomic_DNA"/>
</dbReference>
<feature type="region of interest" description="Disordered" evidence="1">
    <location>
        <begin position="409"/>
        <end position="467"/>
    </location>
</feature>
<dbReference type="RefSeq" id="XP_028468042.1">
    <property type="nucleotide sequence ID" value="XM_028607740.1"/>
</dbReference>
<name>A0A3N2Q0L8_SODAK</name>
<dbReference type="STRING" id="1314773.A0A3N2Q0L8"/>
<sequence>MRYKSPRSTLSKFYRPSQPLALTQAAEHDPDLWSKDKGKQKEAVKKHLAEKVRNDWEFIWPQPPQPPHHPPSPTLEPVVDHPEPPVSSSGPSTATPATPATLAVEPESAHPTDTELDDHHIDPDSDAESVYSTLSEDPVHFRPRLEWASDLSDDDDVRPRSSLSPFRFDSPDAVGSAVKASVIEKRAQRRRALREEMRWNDGLACFEARRDAWTGAKTVRVRPKFPSPPSPLTPLSPRRLFRRSSMSTSPIHVHPVPSLPLPLQQRRSNDTSAAASDGSEALKDNELTSHRTKDSSQSTATTSAASTANLPVETLLPIPPPILPPRNPMRASITPAIYISLYEKVIVHNLTPSCPVNLADMIRASVAGWKRDGEWPPKPSAVDPTSVVAVRKKKRLSVASAEKRTASRRMSLGFLTRGEKASPETEETTSPARGIRRSLQRVLGLGHPPPSSPTAVVTPPPATRPPP</sequence>